<keyword evidence="1" id="KW-0326">Glycosidase</keyword>
<dbReference type="SUPFAM" id="SSF49265">
    <property type="entry name" value="Fibronectin type III"/>
    <property type="match status" value="2"/>
</dbReference>
<sequence>MNPARRTTQAATTALVLATAGALLSTTAPAASAATTCTSPVYKRQFFANTTFSGTPKKTDCDTAIAENWGAKAPAAGLPKDNFGVRWTVTRDFGSGGPFAFTAATQDGIRVYLDGTIKVNLWKNVTTTQKKTVNLTIPSGKHTLRVDYANLTGNANVNFAYAPRTSASVDKVKPLAPTGAALSYEKETGTATLVWEKNKEMDLTGYRVHRRAEGGSFGAKPIATTTTTSYMDTTLPLTGEKYVYEIRAYDKAGNESAGTAGLAVTTVDRVAPGVPKDLVGISSSESEGMRFGWSAVEGAVSYVMYRAPEVYKGGKYVPDTYTRLGSTTELSYRDASAVERARYFYAVTAMDAAGNESALSEAVTGRLLDDVPPPAVTGLAATPTEYGFELSWDANPAEDLTWYRLYRGAMADYDEDGVEQCYLSLVEEYLPGDSTSFTYTTTSNSYWYTALLDGERGCFLVDPIDDFGNSPFKWTGDGEAALFTELDMRPGVTTPEDSPLELTVTGAEGDEGNYLDWSWSSAAQETTGYRVHRWNPTTGAYEKIADLGSDVTDYRDTGAPRGTTSFYWVTTLAADGTESVPAGAWTVTAPAN</sequence>
<accession>A0A6B3BMM8</accession>
<dbReference type="InterPro" id="IPR003961">
    <property type="entry name" value="FN3_dom"/>
</dbReference>
<dbReference type="InterPro" id="IPR013783">
    <property type="entry name" value="Ig-like_fold"/>
</dbReference>
<feature type="domain" description="Fibronectin type-III" evidence="4">
    <location>
        <begin position="173"/>
        <end position="269"/>
    </location>
</feature>
<dbReference type="InterPro" id="IPR011658">
    <property type="entry name" value="PA14_dom"/>
</dbReference>
<dbReference type="SMART" id="SM00060">
    <property type="entry name" value="FN3"/>
    <property type="match status" value="3"/>
</dbReference>
<keyword evidence="2" id="KW-0624">Polysaccharide degradation</keyword>
<feature type="signal peptide" evidence="3">
    <location>
        <begin position="1"/>
        <end position="33"/>
    </location>
</feature>
<dbReference type="PROSITE" id="PS50853">
    <property type="entry name" value="FN3"/>
    <property type="match status" value="1"/>
</dbReference>
<feature type="chain" id="PRO_5025614214" evidence="3">
    <location>
        <begin position="34"/>
        <end position="592"/>
    </location>
</feature>
<keyword evidence="1" id="KW-0378">Hydrolase</keyword>
<dbReference type="GO" id="GO:0000272">
    <property type="term" value="P:polysaccharide catabolic process"/>
    <property type="evidence" value="ECO:0007669"/>
    <property type="project" value="UniProtKB-KW"/>
</dbReference>
<dbReference type="SMART" id="SM00758">
    <property type="entry name" value="PA14"/>
    <property type="match status" value="1"/>
</dbReference>
<evidence type="ECO:0000256" key="3">
    <source>
        <dbReference type="SAM" id="SignalP"/>
    </source>
</evidence>
<comment type="caution">
    <text evidence="6">The sequence shown here is derived from an EMBL/GenBank/DDBJ whole genome shotgun (WGS) entry which is preliminary data.</text>
</comment>
<evidence type="ECO:0000256" key="2">
    <source>
        <dbReference type="ARBA" id="ARBA00023326"/>
    </source>
</evidence>
<dbReference type="Pfam" id="PF07691">
    <property type="entry name" value="PA14"/>
    <property type="match status" value="1"/>
</dbReference>
<dbReference type="PROSITE" id="PS51820">
    <property type="entry name" value="PA14"/>
    <property type="match status" value="1"/>
</dbReference>
<proteinExistence type="predicted"/>
<dbReference type="Gene3D" id="2.60.40.10">
    <property type="entry name" value="Immunoglobulins"/>
    <property type="match status" value="4"/>
</dbReference>
<feature type="domain" description="PA14" evidence="5">
    <location>
        <begin position="37"/>
        <end position="177"/>
    </location>
</feature>
<gene>
    <name evidence="6" type="ORF">G3I71_05095</name>
</gene>
<dbReference type="AlphaFoldDB" id="A0A6B3BMM8"/>
<organism evidence="6">
    <name type="scientific">Streptomyces sp. SID12501</name>
    <dbReference type="NCBI Taxonomy" id="2706042"/>
    <lineage>
        <taxon>Bacteria</taxon>
        <taxon>Bacillati</taxon>
        <taxon>Actinomycetota</taxon>
        <taxon>Actinomycetes</taxon>
        <taxon>Kitasatosporales</taxon>
        <taxon>Streptomycetaceae</taxon>
        <taxon>Streptomyces</taxon>
    </lineage>
</organism>
<evidence type="ECO:0000259" key="4">
    <source>
        <dbReference type="PROSITE" id="PS50853"/>
    </source>
</evidence>
<keyword evidence="3" id="KW-0732">Signal</keyword>
<dbReference type="RefSeq" id="WP_164312681.1">
    <property type="nucleotide sequence ID" value="NZ_JAAGLU010000003.1"/>
</dbReference>
<name>A0A6B3BMM8_9ACTN</name>
<dbReference type="GO" id="GO:0016798">
    <property type="term" value="F:hydrolase activity, acting on glycosyl bonds"/>
    <property type="evidence" value="ECO:0007669"/>
    <property type="project" value="UniProtKB-KW"/>
</dbReference>
<dbReference type="EMBL" id="JAAGLU010000003">
    <property type="protein sequence ID" value="NEC85246.1"/>
    <property type="molecule type" value="Genomic_DNA"/>
</dbReference>
<evidence type="ECO:0000259" key="5">
    <source>
        <dbReference type="PROSITE" id="PS51820"/>
    </source>
</evidence>
<dbReference type="InterPro" id="IPR037524">
    <property type="entry name" value="PA14/GLEYA"/>
</dbReference>
<dbReference type="SUPFAM" id="SSF56988">
    <property type="entry name" value="Anthrax protective antigen"/>
    <property type="match status" value="1"/>
</dbReference>
<keyword evidence="2" id="KW-0119">Carbohydrate metabolism</keyword>
<protein>
    <submittedName>
        <fullName evidence="6">Cellulose 1,4-beta-cellobiosidase</fullName>
    </submittedName>
</protein>
<dbReference type="InterPro" id="IPR036116">
    <property type="entry name" value="FN3_sf"/>
</dbReference>
<evidence type="ECO:0000256" key="1">
    <source>
        <dbReference type="ARBA" id="ARBA00023295"/>
    </source>
</evidence>
<evidence type="ECO:0000313" key="6">
    <source>
        <dbReference type="EMBL" id="NEC85246.1"/>
    </source>
</evidence>
<reference evidence="6" key="1">
    <citation type="submission" date="2020-01" db="EMBL/GenBank/DDBJ databases">
        <title>Insect and environment-associated Actinomycetes.</title>
        <authorList>
            <person name="Currrie C."/>
            <person name="Chevrette M."/>
            <person name="Carlson C."/>
            <person name="Stubbendieck R."/>
            <person name="Wendt-Pienkowski E."/>
        </authorList>
    </citation>
    <scope>NUCLEOTIDE SEQUENCE</scope>
    <source>
        <strain evidence="6">SID12501</strain>
    </source>
</reference>